<protein>
    <recommendedName>
        <fullName evidence="4">MEKHLA domain-containing protein</fullName>
    </recommendedName>
</protein>
<evidence type="ECO:0008006" key="4">
    <source>
        <dbReference type="Google" id="ProtNLM"/>
    </source>
</evidence>
<organism evidence="2 3">
    <name type="scientific">Tetradesmus obliquus</name>
    <name type="common">Green alga</name>
    <name type="synonym">Acutodesmus obliquus</name>
    <dbReference type="NCBI Taxonomy" id="3088"/>
    <lineage>
        <taxon>Eukaryota</taxon>
        <taxon>Viridiplantae</taxon>
        <taxon>Chlorophyta</taxon>
        <taxon>core chlorophytes</taxon>
        <taxon>Chlorophyceae</taxon>
        <taxon>CS clade</taxon>
        <taxon>Sphaeropleales</taxon>
        <taxon>Scenedesmaceae</taxon>
        <taxon>Tetradesmus</taxon>
    </lineage>
</organism>
<feature type="compositionally biased region" description="Low complexity" evidence="1">
    <location>
        <begin position="31"/>
        <end position="49"/>
    </location>
</feature>
<proteinExistence type="predicted"/>
<keyword evidence="3" id="KW-1185">Reference proteome</keyword>
<accession>A0ABY8TTZ2</accession>
<feature type="region of interest" description="Disordered" evidence="1">
    <location>
        <begin position="17"/>
        <end position="49"/>
    </location>
</feature>
<evidence type="ECO:0000313" key="3">
    <source>
        <dbReference type="Proteomes" id="UP001244341"/>
    </source>
</evidence>
<sequence length="285" mass="30391">MAQLQSEYQQQMTVEQQDLPFACFQPPPAPQQQRPEQIQQQQQQQQQQQLRQQQPQQLLTGVCILRQEQGEPQASSSIDTSVLQNAGLKIRPSSSCIPDMIISAPALPAPLAVVVVQPSAQSPGSSMDSPAFLQRCVSMANTSRLSCVLVPHTLATHPAVLDIACGNSFNSKIMLQYYTPQEGAAACILQLAISLAMASDEQAAVAEQHLSAATSTDALQACLAGLAACGPALPTAEQMWVLLALGYGSLHQLAVGATAEDVAACIGCTEQQGQQLWWLFNGVEA</sequence>
<name>A0ABY8TTZ2_TETOB</name>
<gene>
    <name evidence="2" type="ORF">OEZ85_006270</name>
</gene>
<evidence type="ECO:0000313" key="2">
    <source>
        <dbReference type="EMBL" id="WIA12613.1"/>
    </source>
</evidence>
<evidence type="ECO:0000256" key="1">
    <source>
        <dbReference type="SAM" id="MobiDB-lite"/>
    </source>
</evidence>
<dbReference type="Proteomes" id="UP001244341">
    <property type="component" value="Chromosome 4b"/>
</dbReference>
<dbReference type="EMBL" id="CP126211">
    <property type="protein sequence ID" value="WIA12613.1"/>
    <property type="molecule type" value="Genomic_DNA"/>
</dbReference>
<reference evidence="2 3" key="1">
    <citation type="submission" date="2023-05" db="EMBL/GenBank/DDBJ databases">
        <title>A 100% complete, gapless, phased diploid assembly of the Scenedesmus obliquus UTEX 3031 genome.</title>
        <authorList>
            <person name="Biondi T.C."/>
            <person name="Hanschen E.R."/>
            <person name="Kwon T."/>
            <person name="Eng W."/>
            <person name="Kruse C.P.S."/>
            <person name="Koehler S.I."/>
            <person name="Kunde Y."/>
            <person name="Gleasner C.D."/>
            <person name="You Mak K.T."/>
            <person name="Polle J."/>
            <person name="Hovde B.T."/>
            <person name="Starkenburg S.R."/>
        </authorList>
    </citation>
    <scope>NUCLEOTIDE SEQUENCE [LARGE SCALE GENOMIC DNA]</scope>
    <source>
        <strain evidence="2 3">DOE0152z</strain>
    </source>
</reference>